<dbReference type="SUPFAM" id="SSF53850">
    <property type="entry name" value="Periplasmic binding protein-like II"/>
    <property type="match status" value="1"/>
</dbReference>
<keyword evidence="5" id="KW-1185">Reference proteome</keyword>
<feature type="signal peptide" evidence="1">
    <location>
        <begin position="1"/>
        <end position="28"/>
    </location>
</feature>
<gene>
    <name evidence="3" type="ORF">C1702_08490</name>
    <name evidence="4" type="ORF">EV676_11614</name>
</gene>
<feature type="domain" description="SsuA/THI5-like" evidence="2">
    <location>
        <begin position="67"/>
        <end position="261"/>
    </location>
</feature>
<organism evidence="3 5">
    <name type="scientific">Caldimonas thermodepolymerans</name>
    <dbReference type="NCBI Taxonomy" id="215580"/>
    <lineage>
        <taxon>Bacteria</taxon>
        <taxon>Pseudomonadati</taxon>
        <taxon>Pseudomonadota</taxon>
        <taxon>Betaproteobacteria</taxon>
        <taxon>Burkholderiales</taxon>
        <taxon>Sphaerotilaceae</taxon>
        <taxon>Caldimonas</taxon>
    </lineage>
</organism>
<dbReference type="Gene3D" id="3.40.190.10">
    <property type="entry name" value="Periplasmic binding protein-like II"/>
    <property type="match status" value="2"/>
</dbReference>
<evidence type="ECO:0000313" key="5">
    <source>
        <dbReference type="Proteomes" id="UP000239406"/>
    </source>
</evidence>
<sequence>MKPTTNLKALLGGVAAALTLHFAPLAQAQTAAPKGDGGTIRMLINPAGTMSIPPLVIKQYNLDRKYNINVETVPYSNNNSAAVALQSKSTDVVILDWLATARLKAGGINVVGVAPFLTYVNSIIVPVDSPARTIADLKGMKVGAHNKTGFDWVITVAAAKKKYGIDLNKQVTLHEGAVPLLRGLMEQGELQATGMWNSLAPEMLATGKFRTLATIREISDSMGLPTVPFLFFGMREEYAKANPANVRAFVAAYQDAVRIMKTDDKLWEDTGKRMKLSPQATEFFKQQVRNDLLTAFTPEMAQGLSDTLDAMVEVAGPEVIGMSKLPEGLITLEYQ</sequence>
<dbReference type="OrthoDB" id="225238at2"/>
<feature type="chain" id="PRO_5040584311" evidence="1">
    <location>
        <begin position="29"/>
        <end position="335"/>
    </location>
</feature>
<dbReference type="PANTHER" id="PTHR30024">
    <property type="entry name" value="ALIPHATIC SULFONATES-BINDING PROTEIN-RELATED"/>
    <property type="match status" value="1"/>
</dbReference>
<dbReference type="Proteomes" id="UP000239406">
    <property type="component" value="Unassembled WGS sequence"/>
</dbReference>
<proteinExistence type="predicted"/>
<dbReference type="EMBL" id="SLXF01000016">
    <property type="protein sequence ID" value="TCP02428.1"/>
    <property type="molecule type" value="Genomic_DNA"/>
</dbReference>
<dbReference type="Proteomes" id="UP000294772">
    <property type="component" value="Unassembled WGS sequence"/>
</dbReference>
<protein>
    <submittedName>
        <fullName evidence="4">ABC-type nitrate/sulfonate/bicarbonate transport system substrate-binding protein</fullName>
    </submittedName>
</protein>
<dbReference type="PANTHER" id="PTHR30024:SF48">
    <property type="entry name" value="ABC TRANSPORTER SUBSTRATE-BINDING PROTEIN"/>
    <property type="match status" value="1"/>
</dbReference>
<dbReference type="AlphaFoldDB" id="A0A2S5T4J1"/>
<dbReference type="InterPro" id="IPR015168">
    <property type="entry name" value="SsuA/THI5"/>
</dbReference>
<dbReference type="EMBL" id="PSNY01000008">
    <property type="protein sequence ID" value="PPE69901.1"/>
    <property type="molecule type" value="Genomic_DNA"/>
</dbReference>
<accession>A0A2S5T4J1</accession>
<evidence type="ECO:0000313" key="6">
    <source>
        <dbReference type="Proteomes" id="UP000294772"/>
    </source>
</evidence>
<comment type="caution">
    <text evidence="3">The sequence shown here is derived from an EMBL/GenBank/DDBJ whole genome shotgun (WGS) entry which is preliminary data.</text>
</comment>
<evidence type="ECO:0000256" key="1">
    <source>
        <dbReference type="SAM" id="SignalP"/>
    </source>
</evidence>
<dbReference type="Pfam" id="PF09084">
    <property type="entry name" value="NMT1"/>
    <property type="match status" value="1"/>
</dbReference>
<dbReference type="RefSeq" id="WP_104357268.1">
    <property type="nucleotide sequence ID" value="NZ_CALFFA010000020.1"/>
</dbReference>
<evidence type="ECO:0000313" key="3">
    <source>
        <dbReference type="EMBL" id="PPE69901.1"/>
    </source>
</evidence>
<evidence type="ECO:0000259" key="2">
    <source>
        <dbReference type="Pfam" id="PF09084"/>
    </source>
</evidence>
<keyword evidence="1" id="KW-0732">Signal</keyword>
<evidence type="ECO:0000313" key="4">
    <source>
        <dbReference type="EMBL" id="TCP02428.1"/>
    </source>
</evidence>
<reference evidence="4 6" key="2">
    <citation type="submission" date="2019-03" db="EMBL/GenBank/DDBJ databases">
        <title>Genomic Encyclopedia of Type Strains, Phase IV (KMG-IV): sequencing the most valuable type-strain genomes for metagenomic binning, comparative biology and taxonomic classification.</title>
        <authorList>
            <person name="Goeker M."/>
        </authorList>
    </citation>
    <scope>NUCLEOTIDE SEQUENCE [LARGE SCALE GENOMIC DNA]</scope>
    <source>
        <strain evidence="4 6">DSM 15264</strain>
    </source>
</reference>
<reference evidence="3 5" key="1">
    <citation type="submission" date="2018-02" db="EMBL/GenBank/DDBJ databases">
        <title>Reclassifiation of [Polyangium] brachysporum DSM 7029 as Guopingzhaonella breviflexa gen. nov., sp. nov., a member of the family Comamonadaceae.</title>
        <authorList>
            <person name="Tang B."/>
        </authorList>
    </citation>
    <scope>NUCLEOTIDE SEQUENCE [LARGE SCALE GENOMIC DNA]</scope>
    <source>
        <strain evidence="3 5">DSM 15344</strain>
    </source>
</reference>
<name>A0A2S5T4J1_9BURK</name>